<proteinExistence type="predicted"/>
<dbReference type="AlphaFoldDB" id="A0A0F4PQC2"/>
<comment type="caution">
    <text evidence="2">The sequence shown here is derived from an EMBL/GenBank/DDBJ whole genome shotgun (WGS) entry which is preliminary data.</text>
</comment>
<dbReference type="GeneID" id="58227137"/>
<keyword evidence="3" id="KW-1185">Reference proteome</keyword>
<name>A0A0F4PQC2_9GAMM</name>
<feature type="chain" id="PRO_5002474396" evidence="1">
    <location>
        <begin position="28"/>
        <end position="104"/>
    </location>
</feature>
<feature type="signal peptide" evidence="1">
    <location>
        <begin position="1"/>
        <end position="27"/>
    </location>
</feature>
<dbReference type="EMBL" id="JXXZ01000002">
    <property type="protein sequence ID" value="KJZ01634.1"/>
    <property type="molecule type" value="Genomic_DNA"/>
</dbReference>
<keyword evidence="1" id="KW-0732">Signal</keyword>
<evidence type="ECO:0000313" key="2">
    <source>
        <dbReference type="EMBL" id="KJZ01634.1"/>
    </source>
</evidence>
<evidence type="ECO:0000256" key="1">
    <source>
        <dbReference type="SAM" id="SignalP"/>
    </source>
</evidence>
<accession>A0A0F4PQC2</accession>
<sequence length="104" mass="11353">MHKYSVKHIILLVLSLLVLNSWGVANAHTQFCSVTDQPSVALELEATSSPAQDKDSEKDFDFIAASLSANTYQSLALRAAHAELGKGALCNLRPQQRAPPIFFK</sequence>
<evidence type="ECO:0000313" key="3">
    <source>
        <dbReference type="Proteomes" id="UP000033664"/>
    </source>
</evidence>
<protein>
    <submittedName>
        <fullName evidence="2">Uncharacterized protein</fullName>
    </submittedName>
</protein>
<organism evidence="2 3">
    <name type="scientific">Pseudoalteromonas ruthenica</name>
    <dbReference type="NCBI Taxonomy" id="151081"/>
    <lineage>
        <taxon>Bacteria</taxon>
        <taxon>Pseudomonadati</taxon>
        <taxon>Pseudomonadota</taxon>
        <taxon>Gammaproteobacteria</taxon>
        <taxon>Alteromonadales</taxon>
        <taxon>Pseudoalteromonadaceae</taxon>
        <taxon>Pseudoalteromonas</taxon>
    </lineage>
</organism>
<reference evidence="2 3" key="1">
    <citation type="journal article" date="2015" name="BMC Genomics">
        <title>Genome mining reveals unlocked bioactive potential of marine Gram-negative bacteria.</title>
        <authorList>
            <person name="Machado H."/>
            <person name="Sonnenschein E.C."/>
            <person name="Melchiorsen J."/>
            <person name="Gram L."/>
        </authorList>
    </citation>
    <scope>NUCLEOTIDE SEQUENCE [LARGE SCALE GENOMIC DNA]</scope>
    <source>
        <strain evidence="2 3">S3137</strain>
    </source>
</reference>
<gene>
    <name evidence="2" type="ORF">TW72_01390</name>
</gene>
<dbReference type="RefSeq" id="WP_045979095.1">
    <property type="nucleotide sequence ID" value="NZ_JXXY01000006.1"/>
</dbReference>
<dbReference type="PATRIC" id="fig|151081.8.peg.1456"/>
<dbReference type="Proteomes" id="UP000033664">
    <property type="component" value="Unassembled WGS sequence"/>
</dbReference>